<accession>A0A0A9CWJ3</accession>
<sequence>MSGCGLKDASRTRSPACLSSGCAIDTGRWHRHLSCGVIWSATGLDHSPWYQMCCSTCCVTRGSWRKPRGASIK</sequence>
<reference evidence="1" key="1">
    <citation type="submission" date="2014-09" db="EMBL/GenBank/DDBJ databases">
        <authorList>
            <person name="Magalhaes I.L.F."/>
            <person name="Oliveira U."/>
            <person name="Santos F.R."/>
            <person name="Vidigal T.H.D.A."/>
            <person name="Brescovit A.D."/>
            <person name="Santos A.J."/>
        </authorList>
    </citation>
    <scope>NUCLEOTIDE SEQUENCE</scope>
    <source>
        <tissue evidence="1">Shoot tissue taken approximately 20 cm above the soil surface</tissue>
    </source>
</reference>
<proteinExistence type="predicted"/>
<organism evidence="1">
    <name type="scientific">Arundo donax</name>
    <name type="common">Giant reed</name>
    <name type="synonym">Donax arundinaceus</name>
    <dbReference type="NCBI Taxonomy" id="35708"/>
    <lineage>
        <taxon>Eukaryota</taxon>
        <taxon>Viridiplantae</taxon>
        <taxon>Streptophyta</taxon>
        <taxon>Embryophyta</taxon>
        <taxon>Tracheophyta</taxon>
        <taxon>Spermatophyta</taxon>
        <taxon>Magnoliopsida</taxon>
        <taxon>Liliopsida</taxon>
        <taxon>Poales</taxon>
        <taxon>Poaceae</taxon>
        <taxon>PACMAD clade</taxon>
        <taxon>Arundinoideae</taxon>
        <taxon>Arundineae</taxon>
        <taxon>Arundo</taxon>
    </lineage>
</organism>
<protein>
    <submittedName>
        <fullName evidence="1">Uncharacterized protein</fullName>
    </submittedName>
</protein>
<reference evidence="1" key="2">
    <citation type="journal article" date="2015" name="Data Brief">
        <title>Shoot transcriptome of the giant reed, Arundo donax.</title>
        <authorList>
            <person name="Barrero R.A."/>
            <person name="Guerrero F.D."/>
            <person name="Moolhuijzen P."/>
            <person name="Goolsby J.A."/>
            <person name="Tidwell J."/>
            <person name="Bellgard S.E."/>
            <person name="Bellgard M.I."/>
        </authorList>
    </citation>
    <scope>NUCLEOTIDE SEQUENCE</scope>
    <source>
        <tissue evidence="1">Shoot tissue taken approximately 20 cm above the soil surface</tissue>
    </source>
</reference>
<name>A0A0A9CWJ3_ARUDO</name>
<dbReference type="EMBL" id="GBRH01217216">
    <property type="protein sequence ID" value="JAD80679.1"/>
    <property type="molecule type" value="Transcribed_RNA"/>
</dbReference>
<dbReference type="AlphaFoldDB" id="A0A0A9CWJ3"/>
<evidence type="ECO:0000313" key="1">
    <source>
        <dbReference type="EMBL" id="JAD80679.1"/>
    </source>
</evidence>